<accession>A0AAD6FXG0</accession>
<comment type="caution">
    <text evidence="2">The sequence shown here is derived from an EMBL/GenBank/DDBJ whole genome shotgun (WGS) entry which is preliminary data.</text>
</comment>
<feature type="signal peptide" evidence="1">
    <location>
        <begin position="1"/>
        <end position="19"/>
    </location>
</feature>
<reference evidence="2" key="2">
    <citation type="journal article" date="2023" name="IMA Fungus">
        <title>Comparative genomic study of the Penicillium genus elucidates a diverse pangenome and 15 lateral gene transfer events.</title>
        <authorList>
            <person name="Petersen C."/>
            <person name="Sorensen T."/>
            <person name="Nielsen M.R."/>
            <person name="Sondergaard T.E."/>
            <person name="Sorensen J.L."/>
            <person name="Fitzpatrick D.A."/>
            <person name="Frisvad J.C."/>
            <person name="Nielsen K.L."/>
        </authorList>
    </citation>
    <scope>NUCLEOTIDE SEQUENCE</scope>
    <source>
        <strain evidence="2">IBT 16125</strain>
    </source>
</reference>
<protein>
    <recommendedName>
        <fullName evidence="4">Small secreted protein</fullName>
    </recommendedName>
</protein>
<proteinExistence type="predicted"/>
<keyword evidence="1" id="KW-0732">Signal</keyword>
<dbReference type="RefSeq" id="XP_056759547.1">
    <property type="nucleotide sequence ID" value="XM_056914793.1"/>
</dbReference>
<organism evidence="2 3">
    <name type="scientific">Penicillium daleae</name>
    <dbReference type="NCBI Taxonomy" id="63821"/>
    <lineage>
        <taxon>Eukaryota</taxon>
        <taxon>Fungi</taxon>
        <taxon>Dikarya</taxon>
        <taxon>Ascomycota</taxon>
        <taxon>Pezizomycotina</taxon>
        <taxon>Eurotiomycetes</taxon>
        <taxon>Eurotiomycetidae</taxon>
        <taxon>Eurotiales</taxon>
        <taxon>Aspergillaceae</taxon>
        <taxon>Penicillium</taxon>
    </lineage>
</organism>
<reference evidence="2" key="1">
    <citation type="submission" date="2022-12" db="EMBL/GenBank/DDBJ databases">
        <authorList>
            <person name="Petersen C."/>
        </authorList>
    </citation>
    <scope>NUCLEOTIDE SEQUENCE</scope>
    <source>
        <strain evidence="2">IBT 16125</strain>
    </source>
</reference>
<dbReference type="GeneID" id="81605036"/>
<evidence type="ECO:0000256" key="1">
    <source>
        <dbReference type="SAM" id="SignalP"/>
    </source>
</evidence>
<evidence type="ECO:0000313" key="3">
    <source>
        <dbReference type="Proteomes" id="UP001213681"/>
    </source>
</evidence>
<dbReference type="EMBL" id="JAPVEA010000009">
    <property type="protein sequence ID" value="KAJ5432255.1"/>
    <property type="molecule type" value="Genomic_DNA"/>
</dbReference>
<gene>
    <name evidence="2" type="ORF">N7458_011411</name>
</gene>
<keyword evidence="3" id="KW-1185">Reference proteome</keyword>
<evidence type="ECO:0000313" key="2">
    <source>
        <dbReference type="EMBL" id="KAJ5432255.1"/>
    </source>
</evidence>
<feature type="chain" id="PRO_5041966804" description="Small secreted protein" evidence="1">
    <location>
        <begin position="20"/>
        <end position="176"/>
    </location>
</feature>
<dbReference type="Proteomes" id="UP001213681">
    <property type="component" value="Unassembled WGS sequence"/>
</dbReference>
<sequence length="176" mass="18067">MHPISFLSFFSVFLSLSLAAPNTLNITVINAQNNHSTLECWAIEPGFQTSSTAGTSGTQALNLGPIGGPGTNASYTVLPPGFDGGRHNAPARQWVIFLTGLAHITLPNSTAEAWVPGGKYGVILALDTAGVSILGHVTRYPSTGETVAVQVPLGEGGVPGHVVLYEGGCVGEEVSG</sequence>
<dbReference type="AlphaFoldDB" id="A0AAD6FXG0"/>
<name>A0AAD6FXG0_9EURO</name>
<evidence type="ECO:0008006" key="4">
    <source>
        <dbReference type="Google" id="ProtNLM"/>
    </source>
</evidence>